<evidence type="ECO:0000256" key="6">
    <source>
        <dbReference type="ARBA" id="ARBA00023146"/>
    </source>
</evidence>
<proteinExistence type="inferred from homology"/>
<keyword evidence="1" id="KW-0963">Cytoplasm</keyword>
<sequence>MANSEFEDLVLKHSLFNASQHAGKANLGSIINKIIAEKSELKSDIKNLMNEINPIVEKVNSMSLEEQIKLLQKDFPDMKPETKHTEKFPLPSLPNFNSYETIITRFSPNPNGHLHIGHVKASRLDLRYAQKYSGKLFLRFDDTNPVAIEDEFYNEILENLDWMGIKPDQITYASDYLDEIYKIAKEMFHDKHLYICECAPDVIKNNRFKKQICEHNLSDNSDKHFSDFLSTSINGVVRFRGDMKSDNTAMRDPVMLRFVKEEHTRTGKKYNIWPTYDLAAPITDCLEGVSHALRSKEFELRDELYNEITQILYNQGKVKFRPSLVSFSRLSMKGSPTSKSNIKSLIDKGQIANWHDIRLVTLSALRKRGFIPEGISNFVDSLGLSKSESSPDFELLASFNRKARDKLDKRYFFVANPIKLKVSNIPVKSVTLKHHPTENLGDRTMSISDELYVSPEDINPLNEGDEIRLMDLFNIKITNKSGTVMAECTGTEPVPSLKKIHWVAHDGINFNLLIPNNEKYRISSDDSFEFLPDSLTTLQGIAENQCKNLTEGDMLQFNRIGFCRVISEDSAILSHK</sequence>
<keyword evidence="4 7" id="KW-0067">ATP-binding</keyword>
<organism evidence="11">
    <name type="scientific">uncultured marine thaumarchaeote AD1000_17_C04</name>
    <dbReference type="NCBI Taxonomy" id="1455895"/>
    <lineage>
        <taxon>Archaea</taxon>
        <taxon>Nitrososphaerota</taxon>
        <taxon>environmental samples</taxon>
    </lineage>
</organism>
<dbReference type="AlphaFoldDB" id="A0A075FKQ1"/>
<dbReference type="GO" id="GO:0005524">
    <property type="term" value="F:ATP binding"/>
    <property type="evidence" value="ECO:0007669"/>
    <property type="project" value="UniProtKB-KW"/>
</dbReference>
<dbReference type="SUPFAM" id="SSF52374">
    <property type="entry name" value="Nucleotidylyl transferase"/>
    <property type="match status" value="1"/>
</dbReference>
<evidence type="ECO:0000256" key="5">
    <source>
        <dbReference type="ARBA" id="ARBA00022917"/>
    </source>
</evidence>
<evidence type="ECO:0000256" key="3">
    <source>
        <dbReference type="ARBA" id="ARBA00022741"/>
    </source>
</evidence>
<evidence type="ECO:0000256" key="4">
    <source>
        <dbReference type="ARBA" id="ARBA00022840"/>
    </source>
</evidence>
<dbReference type="GO" id="GO:0043604">
    <property type="term" value="P:amide biosynthetic process"/>
    <property type="evidence" value="ECO:0007669"/>
    <property type="project" value="TreeGrafter"/>
</dbReference>
<dbReference type="Pfam" id="PF03950">
    <property type="entry name" value="tRNA-synt_1c_C"/>
    <property type="match status" value="1"/>
</dbReference>
<dbReference type="PANTHER" id="PTHR43097">
    <property type="entry name" value="GLUTAMINE-TRNA LIGASE"/>
    <property type="match status" value="1"/>
</dbReference>
<keyword evidence="3 7" id="KW-0547">Nucleotide-binding</keyword>
<dbReference type="PANTHER" id="PTHR43097:SF5">
    <property type="entry name" value="GLUTAMATE--TRNA LIGASE"/>
    <property type="match status" value="1"/>
</dbReference>
<feature type="domain" description="tRNA synthetases class I (E and Q) anti-codon binding" evidence="10">
    <location>
        <begin position="499"/>
        <end position="565"/>
    </location>
</feature>
<evidence type="ECO:0000259" key="9">
    <source>
        <dbReference type="Pfam" id="PF03950"/>
    </source>
</evidence>
<dbReference type="InterPro" id="IPR020056">
    <property type="entry name" value="Rbsml_bL25/Gln-tRNA_synth_N"/>
</dbReference>
<evidence type="ECO:0000256" key="2">
    <source>
        <dbReference type="ARBA" id="ARBA00022598"/>
    </source>
</evidence>
<keyword evidence="6 7" id="KW-0030">Aminoacyl-tRNA synthetase</keyword>
<dbReference type="Gene3D" id="2.40.240.100">
    <property type="match status" value="1"/>
</dbReference>
<dbReference type="SUPFAM" id="SSF50715">
    <property type="entry name" value="Ribosomal protein L25-like"/>
    <property type="match status" value="1"/>
</dbReference>
<keyword evidence="2 7" id="KW-0436">Ligase</keyword>
<dbReference type="Pfam" id="PF20974">
    <property type="entry name" value="tRNA-synt_1c_C2"/>
    <property type="match status" value="1"/>
</dbReference>
<gene>
    <name evidence="11" type="primary">gltX</name>
</gene>
<comment type="similarity">
    <text evidence="7">Belongs to the class-I aminoacyl-tRNA synthetase family.</text>
</comment>
<dbReference type="Gene3D" id="2.40.240.10">
    <property type="entry name" value="Ribosomal Protein L25, Chain P"/>
    <property type="match status" value="1"/>
</dbReference>
<dbReference type="GO" id="GO:0005829">
    <property type="term" value="C:cytosol"/>
    <property type="evidence" value="ECO:0007669"/>
    <property type="project" value="TreeGrafter"/>
</dbReference>
<feature type="domain" description="Glutamyl/glutaminyl-tRNA synthetase class Ib catalytic" evidence="8">
    <location>
        <begin position="102"/>
        <end position="402"/>
    </location>
</feature>
<dbReference type="EC" id="6.1.1.17" evidence="11"/>
<dbReference type="InterPro" id="IPR020059">
    <property type="entry name" value="Glu/Gln-tRNA-synth_Ib_codon-bd"/>
</dbReference>
<dbReference type="InterPro" id="IPR000924">
    <property type="entry name" value="Glu/Gln-tRNA-synth"/>
</dbReference>
<name>A0A075FKQ1_9ARCH</name>
<dbReference type="PRINTS" id="PR00987">
    <property type="entry name" value="TRNASYNTHGLU"/>
</dbReference>
<evidence type="ECO:0000313" key="11">
    <source>
        <dbReference type="EMBL" id="AIE91929.1"/>
    </source>
</evidence>
<dbReference type="InterPro" id="IPR020058">
    <property type="entry name" value="Glu/Gln-tRNA-synth_Ib_cat-dom"/>
</dbReference>
<evidence type="ECO:0000259" key="8">
    <source>
        <dbReference type="Pfam" id="PF00749"/>
    </source>
</evidence>
<protein>
    <submittedName>
        <fullName evidence="11">Glutamyl-tRNA synthetase (GltX)</fullName>
        <ecNumber evidence="11">6.1.1.17</ecNumber>
    </submittedName>
</protein>
<dbReference type="GO" id="GO:0006418">
    <property type="term" value="P:tRNA aminoacylation for protein translation"/>
    <property type="evidence" value="ECO:0007669"/>
    <property type="project" value="InterPro"/>
</dbReference>
<dbReference type="InterPro" id="IPR011035">
    <property type="entry name" value="Ribosomal_bL25/Gln-tRNA_synth"/>
</dbReference>
<dbReference type="InterPro" id="IPR014729">
    <property type="entry name" value="Rossmann-like_a/b/a_fold"/>
</dbReference>
<dbReference type="InterPro" id="IPR050132">
    <property type="entry name" value="Gln/Glu-tRNA_Ligase"/>
</dbReference>
<evidence type="ECO:0000259" key="10">
    <source>
        <dbReference type="Pfam" id="PF20974"/>
    </source>
</evidence>
<accession>A0A075FKQ1</accession>
<dbReference type="Gene3D" id="3.40.50.620">
    <property type="entry name" value="HUPs"/>
    <property type="match status" value="1"/>
</dbReference>
<dbReference type="EMBL" id="KF900352">
    <property type="protein sequence ID" value="AIE91929.1"/>
    <property type="molecule type" value="Genomic_DNA"/>
</dbReference>
<keyword evidence="5 7" id="KW-0648">Protein biosynthesis</keyword>
<dbReference type="InterPro" id="IPR049437">
    <property type="entry name" value="tRNA-synt_1c_C2"/>
</dbReference>
<evidence type="ECO:0000256" key="1">
    <source>
        <dbReference type="ARBA" id="ARBA00022490"/>
    </source>
</evidence>
<dbReference type="GO" id="GO:0004818">
    <property type="term" value="F:glutamate-tRNA ligase activity"/>
    <property type="evidence" value="ECO:0007669"/>
    <property type="project" value="UniProtKB-EC"/>
</dbReference>
<feature type="domain" description="Glutamyl/glutaminyl-tRNA synthetase class Ib anti-codon binding" evidence="9">
    <location>
        <begin position="409"/>
        <end position="485"/>
    </location>
</feature>
<dbReference type="Pfam" id="PF00749">
    <property type="entry name" value="tRNA-synt_1c"/>
    <property type="match status" value="1"/>
</dbReference>
<reference evidence="11" key="1">
    <citation type="journal article" date="2014" name="Genome Biol. Evol.">
        <title>Pangenome evidence for extensive interdomain horizontal transfer affecting lineage core and shell genes in uncultured planktonic thaumarchaeota and euryarchaeota.</title>
        <authorList>
            <person name="Deschamps P."/>
            <person name="Zivanovic Y."/>
            <person name="Moreira D."/>
            <person name="Rodriguez-Valera F."/>
            <person name="Lopez-Garcia P."/>
        </authorList>
    </citation>
    <scope>NUCLEOTIDE SEQUENCE</scope>
</reference>
<evidence type="ECO:0000256" key="7">
    <source>
        <dbReference type="RuleBase" id="RU363037"/>
    </source>
</evidence>